<dbReference type="PANTHER" id="PTHR43133">
    <property type="entry name" value="RNA POLYMERASE ECF-TYPE SIGMA FACTO"/>
    <property type="match status" value="1"/>
</dbReference>
<dbReference type="EMBL" id="JBHSGN010000063">
    <property type="protein sequence ID" value="MFC4673828.1"/>
    <property type="molecule type" value="Genomic_DNA"/>
</dbReference>
<organism evidence="6 7">
    <name type="scientific">Dysgonomonas termitidis</name>
    <dbReference type="NCBI Taxonomy" id="1516126"/>
    <lineage>
        <taxon>Bacteria</taxon>
        <taxon>Pseudomonadati</taxon>
        <taxon>Bacteroidota</taxon>
        <taxon>Bacteroidia</taxon>
        <taxon>Bacteroidales</taxon>
        <taxon>Dysgonomonadaceae</taxon>
        <taxon>Dysgonomonas</taxon>
    </lineage>
</organism>
<name>A0ABV9KV18_9BACT</name>
<dbReference type="RefSeq" id="WP_379995499.1">
    <property type="nucleotide sequence ID" value="NZ_JBHSGN010000063.1"/>
</dbReference>
<dbReference type="PANTHER" id="PTHR43133:SF46">
    <property type="entry name" value="RNA POLYMERASE SIGMA-70 FACTOR ECF SUBFAMILY"/>
    <property type="match status" value="1"/>
</dbReference>
<dbReference type="Gene3D" id="1.10.10.10">
    <property type="entry name" value="Winged helix-like DNA-binding domain superfamily/Winged helix DNA-binding domain"/>
    <property type="match status" value="1"/>
</dbReference>
<dbReference type="Gene3D" id="1.10.1740.10">
    <property type="match status" value="1"/>
</dbReference>
<comment type="caution">
    <text evidence="6">The sequence shown here is derived from an EMBL/GenBank/DDBJ whole genome shotgun (WGS) entry which is preliminary data.</text>
</comment>
<evidence type="ECO:0000313" key="7">
    <source>
        <dbReference type="Proteomes" id="UP001596023"/>
    </source>
</evidence>
<feature type="domain" description="RNA polymerase sigma factor 70 region 4 type 2" evidence="5">
    <location>
        <begin position="126"/>
        <end position="167"/>
    </location>
</feature>
<proteinExistence type="inferred from homology"/>
<comment type="similarity">
    <text evidence="1">Belongs to the sigma-70 factor family. ECF subfamily.</text>
</comment>
<accession>A0ABV9KV18</accession>
<dbReference type="SUPFAM" id="SSF88946">
    <property type="entry name" value="Sigma2 domain of RNA polymerase sigma factors"/>
    <property type="match status" value="1"/>
</dbReference>
<dbReference type="InterPro" id="IPR013324">
    <property type="entry name" value="RNA_pol_sigma_r3/r4-like"/>
</dbReference>
<dbReference type="Pfam" id="PF08281">
    <property type="entry name" value="Sigma70_r4_2"/>
    <property type="match status" value="1"/>
</dbReference>
<keyword evidence="7" id="KW-1185">Reference proteome</keyword>
<dbReference type="InterPro" id="IPR014284">
    <property type="entry name" value="RNA_pol_sigma-70_dom"/>
</dbReference>
<reference evidence="7" key="1">
    <citation type="journal article" date="2019" name="Int. J. Syst. Evol. Microbiol.">
        <title>The Global Catalogue of Microorganisms (GCM) 10K type strain sequencing project: providing services to taxonomists for standard genome sequencing and annotation.</title>
        <authorList>
            <consortium name="The Broad Institute Genomics Platform"/>
            <consortium name="The Broad Institute Genome Sequencing Center for Infectious Disease"/>
            <person name="Wu L."/>
            <person name="Ma J."/>
        </authorList>
    </citation>
    <scope>NUCLEOTIDE SEQUENCE [LARGE SCALE GENOMIC DNA]</scope>
    <source>
        <strain evidence="7">CCUG 66188</strain>
    </source>
</reference>
<evidence type="ECO:0000256" key="2">
    <source>
        <dbReference type="ARBA" id="ARBA00023015"/>
    </source>
</evidence>
<evidence type="ECO:0000259" key="5">
    <source>
        <dbReference type="Pfam" id="PF08281"/>
    </source>
</evidence>
<dbReference type="InterPro" id="IPR036388">
    <property type="entry name" value="WH-like_DNA-bd_sf"/>
</dbReference>
<gene>
    <name evidence="6" type="ORF">ACFO6W_09005</name>
</gene>
<dbReference type="InterPro" id="IPR013249">
    <property type="entry name" value="RNA_pol_sigma70_r4_t2"/>
</dbReference>
<dbReference type="Proteomes" id="UP001596023">
    <property type="component" value="Unassembled WGS sequence"/>
</dbReference>
<protein>
    <submittedName>
        <fullName evidence="6">RNA polymerase sigma factor</fullName>
    </submittedName>
</protein>
<keyword evidence="2" id="KW-0805">Transcription regulation</keyword>
<dbReference type="NCBIfam" id="TIGR02937">
    <property type="entry name" value="sigma70-ECF"/>
    <property type="match status" value="1"/>
</dbReference>
<keyword evidence="4" id="KW-0804">Transcription</keyword>
<evidence type="ECO:0000256" key="4">
    <source>
        <dbReference type="ARBA" id="ARBA00023163"/>
    </source>
</evidence>
<sequence>MSDKELLEAIFLKDESAFNTFYDRYEQLLYKWAYNRTGDINLTNEITQNFWISVWSEPSLIKTDNKGSARNFLLHHYTYRMLDYLKSSYLKIIGGDNRKDIEEIGTTLPYTHIEEEFDFKEINAIINNIIKMLPEIDRKVITLIWQEELSVKEISRHLKIDERTVNYKSRGGISFIKMNIKNLYKIADQKKRENKDSNLLNGASSGQ</sequence>
<evidence type="ECO:0000256" key="3">
    <source>
        <dbReference type="ARBA" id="ARBA00023082"/>
    </source>
</evidence>
<dbReference type="SUPFAM" id="SSF88659">
    <property type="entry name" value="Sigma3 and sigma4 domains of RNA polymerase sigma factors"/>
    <property type="match status" value="1"/>
</dbReference>
<keyword evidence="3" id="KW-0731">Sigma factor</keyword>
<dbReference type="InterPro" id="IPR039425">
    <property type="entry name" value="RNA_pol_sigma-70-like"/>
</dbReference>
<dbReference type="InterPro" id="IPR013325">
    <property type="entry name" value="RNA_pol_sigma_r2"/>
</dbReference>
<evidence type="ECO:0000256" key="1">
    <source>
        <dbReference type="ARBA" id="ARBA00010641"/>
    </source>
</evidence>
<evidence type="ECO:0000313" key="6">
    <source>
        <dbReference type="EMBL" id="MFC4673828.1"/>
    </source>
</evidence>